<name>A0A0R3MT75_9BRAD</name>
<dbReference type="AlphaFoldDB" id="A0A0R3MT75"/>
<proteinExistence type="predicted"/>
<evidence type="ECO:0000313" key="1">
    <source>
        <dbReference type="EMBL" id="KRR23368.1"/>
    </source>
</evidence>
<dbReference type="RefSeq" id="WP_057844616.1">
    <property type="nucleotide sequence ID" value="NZ_LLYA01000159.1"/>
</dbReference>
<dbReference type="OrthoDB" id="8244495at2"/>
<dbReference type="Proteomes" id="UP000052023">
    <property type="component" value="Unassembled WGS sequence"/>
</dbReference>
<keyword evidence="2" id="KW-1185">Reference proteome</keyword>
<gene>
    <name evidence="1" type="ORF">CQ13_04730</name>
</gene>
<comment type="caution">
    <text evidence="1">The sequence shown here is derived from an EMBL/GenBank/DDBJ whole genome shotgun (WGS) entry which is preliminary data.</text>
</comment>
<accession>A0A0R3MT75</accession>
<reference evidence="1 2" key="1">
    <citation type="submission" date="2014-03" db="EMBL/GenBank/DDBJ databases">
        <title>Bradyrhizobium valentinum sp. nov., isolated from effective nodules of Lupinus mariae-josephae, a lupine endemic of basic-lime soils in Eastern Spain.</title>
        <authorList>
            <person name="Duran D."/>
            <person name="Rey L."/>
            <person name="Navarro A."/>
            <person name="Busquets A."/>
            <person name="Imperial J."/>
            <person name="Ruiz-Argueso T."/>
        </authorList>
    </citation>
    <scope>NUCLEOTIDE SEQUENCE [LARGE SCALE GENOMIC DNA]</scope>
    <source>
        <strain evidence="1 2">Ro19</strain>
    </source>
</reference>
<evidence type="ECO:0000313" key="2">
    <source>
        <dbReference type="Proteomes" id="UP000052023"/>
    </source>
</evidence>
<sequence>MLDIDRSDEILDGEFVNLDEPACVALVPVAQSVHWSQRAAMPRPDPTFLAQLIAAADQTPQTRGLRRASLADAQTAYGASQIRCCNTGFRTRQTI</sequence>
<dbReference type="EMBL" id="LLYA01000159">
    <property type="protein sequence ID" value="KRR23368.1"/>
    <property type="molecule type" value="Genomic_DNA"/>
</dbReference>
<organism evidence="1 2">
    <name type="scientific">Bradyrhizobium retamae</name>
    <dbReference type="NCBI Taxonomy" id="1300035"/>
    <lineage>
        <taxon>Bacteria</taxon>
        <taxon>Pseudomonadati</taxon>
        <taxon>Pseudomonadota</taxon>
        <taxon>Alphaproteobacteria</taxon>
        <taxon>Hyphomicrobiales</taxon>
        <taxon>Nitrobacteraceae</taxon>
        <taxon>Bradyrhizobium</taxon>
    </lineage>
</organism>
<protein>
    <submittedName>
        <fullName evidence="1">Uncharacterized protein</fullName>
    </submittedName>
</protein>